<comment type="caution">
    <text evidence="4">The sequence shown here is derived from an EMBL/GenBank/DDBJ whole genome shotgun (WGS) entry which is preliminary data.</text>
</comment>
<evidence type="ECO:0000256" key="1">
    <source>
        <dbReference type="ARBA" id="ARBA00023122"/>
    </source>
</evidence>
<dbReference type="InterPro" id="IPR051257">
    <property type="entry name" value="Diverse_CBS-Domain"/>
</dbReference>
<dbReference type="Pfam" id="PF00571">
    <property type="entry name" value="CBS"/>
    <property type="match status" value="3"/>
</dbReference>
<gene>
    <name evidence="4" type="ORF">NUZ5A_51009</name>
</gene>
<dbReference type="CDD" id="cd02205">
    <property type="entry name" value="CBS_pair_SF"/>
    <property type="match status" value="1"/>
</dbReference>
<evidence type="ECO:0000313" key="4">
    <source>
        <dbReference type="EMBL" id="CAE6500405.1"/>
    </source>
</evidence>
<proteinExistence type="predicted"/>
<protein>
    <submittedName>
        <fullName evidence="4">Putative signal transduction protein with CBS domains</fullName>
    </submittedName>
</protein>
<dbReference type="AlphaFoldDB" id="A0A812F462"/>
<dbReference type="PANTHER" id="PTHR43080">
    <property type="entry name" value="CBS DOMAIN-CONTAINING PROTEIN CBSX3, MITOCHONDRIAL"/>
    <property type="match status" value="1"/>
</dbReference>
<dbReference type="SUPFAM" id="SSF54631">
    <property type="entry name" value="CBS-domain pair"/>
    <property type="match status" value="2"/>
</dbReference>
<accession>A0A812F462</accession>
<dbReference type="Gene3D" id="3.10.580.10">
    <property type="entry name" value="CBS-domain"/>
    <property type="match status" value="2"/>
</dbReference>
<dbReference type="PANTHER" id="PTHR43080:SF2">
    <property type="entry name" value="CBS DOMAIN-CONTAINING PROTEIN"/>
    <property type="match status" value="1"/>
</dbReference>
<evidence type="ECO:0000313" key="5">
    <source>
        <dbReference type="Proteomes" id="UP000655759"/>
    </source>
</evidence>
<dbReference type="RefSeq" id="WP_205100276.1">
    <property type="nucleotide sequence ID" value="NZ_CAJNAQ010000005.1"/>
</dbReference>
<evidence type="ECO:0000256" key="2">
    <source>
        <dbReference type="PROSITE-ProRule" id="PRU00703"/>
    </source>
</evidence>
<organism evidence="4 5">
    <name type="scientific">Candidatus Nitrosotenuis uzonensis</name>
    <dbReference type="NCBI Taxonomy" id="1407055"/>
    <lineage>
        <taxon>Archaea</taxon>
        <taxon>Nitrososphaerota</taxon>
        <taxon>Candidatus Nitrosotenuis</taxon>
    </lineage>
</organism>
<dbReference type="InterPro" id="IPR000644">
    <property type="entry name" value="CBS_dom"/>
</dbReference>
<dbReference type="EMBL" id="CAJNAQ010000005">
    <property type="protein sequence ID" value="CAE6500405.1"/>
    <property type="molecule type" value="Genomic_DNA"/>
</dbReference>
<reference evidence="4" key="1">
    <citation type="submission" date="2021-02" db="EMBL/GenBank/DDBJ databases">
        <authorList>
            <person name="Han P."/>
        </authorList>
    </citation>
    <scope>NUCLEOTIDE SEQUENCE</scope>
    <source>
        <strain evidence="4">Candidatus Nitrosotenuis uzonensis 5A</strain>
    </source>
</reference>
<sequence>MSKTNILENITLSYFSHTLLKQKHSIPLITTAEDLAKEPISINHNATVYGAIEKIIECNISGILVRGSKSDGILSQKEIAGILLSEQKNIKEISAEEKMQEGVTVDRYAPIPNCADMMLRQKTNTLLIMEDGRVSGVLTKHDLVRHYYENYDESARITNAMSVGSFFVMPQTTLYDALNKMHTNQISRLLIKDEGGNPVGITTFKNFLNCAIYHSNRYEDNTFLSGFGKKIPISQIMTKNIITVSTNTALTKVAKILIEYRIHGVAVTSGQKIIGFVTEKDIVRHIAQMDI</sequence>
<feature type="domain" description="CBS" evidence="3">
    <location>
        <begin position="161"/>
        <end position="219"/>
    </location>
</feature>
<feature type="domain" description="CBS" evidence="3">
    <location>
        <begin position="237"/>
        <end position="291"/>
    </location>
</feature>
<dbReference type="InterPro" id="IPR046342">
    <property type="entry name" value="CBS_dom_sf"/>
</dbReference>
<name>A0A812F462_9ARCH</name>
<feature type="domain" description="CBS" evidence="3">
    <location>
        <begin position="98"/>
        <end position="153"/>
    </location>
</feature>
<keyword evidence="1 2" id="KW-0129">CBS domain</keyword>
<evidence type="ECO:0000259" key="3">
    <source>
        <dbReference type="PROSITE" id="PS51371"/>
    </source>
</evidence>
<dbReference type="SMART" id="SM00116">
    <property type="entry name" value="CBS"/>
    <property type="match status" value="4"/>
</dbReference>
<dbReference type="PROSITE" id="PS51371">
    <property type="entry name" value="CBS"/>
    <property type="match status" value="3"/>
</dbReference>
<dbReference type="Proteomes" id="UP000655759">
    <property type="component" value="Unassembled WGS sequence"/>
</dbReference>